<dbReference type="AlphaFoldDB" id="L5MCU0"/>
<gene>
    <name evidence="1" type="ORF">MDA_GLEAN10001926</name>
</gene>
<reference evidence="2" key="1">
    <citation type="journal article" date="2013" name="Science">
        <title>Comparative analysis of bat genomes provides insight into the evolution of flight and immunity.</title>
        <authorList>
            <person name="Zhang G."/>
            <person name="Cowled C."/>
            <person name="Shi Z."/>
            <person name="Huang Z."/>
            <person name="Bishop-Lilly K.A."/>
            <person name="Fang X."/>
            <person name="Wynne J.W."/>
            <person name="Xiong Z."/>
            <person name="Baker M.L."/>
            <person name="Zhao W."/>
            <person name="Tachedjian M."/>
            <person name="Zhu Y."/>
            <person name="Zhou P."/>
            <person name="Jiang X."/>
            <person name="Ng J."/>
            <person name="Yang L."/>
            <person name="Wu L."/>
            <person name="Xiao J."/>
            <person name="Feng Y."/>
            <person name="Chen Y."/>
            <person name="Sun X."/>
            <person name="Zhang Y."/>
            <person name="Marsh G.A."/>
            <person name="Crameri G."/>
            <person name="Broder C.C."/>
            <person name="Frey K.G."/>
            <person name="Wang L.F."/>
            <person name="Wang J."/>
        </authorList>
    </citation>
    <scope>NUCLEOTIDE SEQUENCE [LARGE SCALE GENOMIC DNA]</scope>
</reference>
<dbReference type="Proteomes" id="UP000010556">
    <property type="component" value="Unassembled WGS sequence"/>
</dbReference>
<keyword evidence="2" id="KW-1185">Reference proteome</keyword>
<evidence type="ECO:0000313" key="1">
    <source>
        <dbReference type="EMBL" id="ELK35543.1"/>
    </source>
</evidence>
<organism evidence="1 2">
    <name type="scientific">Myotis davidii</name>
    <name type="common">David's myotis</name>
    <dbReference type="NCBI Taxonomy" id="225400"/>
    <lineage>
        <taxon>Eukaryota</taxon>
        <taxon>Metazoa</taxon>
        <taxon>Chordata</taxon>
        <taxon>Craniata</taxon>
        <taxon>Vertebrata</taxon>
        <taxon>Euteleostomi</taxon>
        <taxon>Mammalia</taxon>
        <taxon>Eutheria</taxon>
        <taxon>Laurasiatheria</taxon>
        <taxon>Chiroptera</taxon>
        <taxon>Yangochiroptera</taxon>
        <taxon>Vespertilionidae</taxon>
        <taxon>Myotis</taxon>
    </lineage>
</organism>
<protein>
    <submittedName>
        <fullName evidence="1">Protein Wiz</fullName>
    </submittedName>
</protein>
<name>L5MCU0_MYODS</name>
<dbReference type="EMBL" id="KB102335">
    <property type="protein sequence ID" value="ELK35543.1"/>
    <property type="molecule type" value="Genomic_DNA"/>
</dbReference>
<evidence type="ECO:0000313" key="2">
    <source>
        <dbReference type="Proteomes" id="UP000010556"/>
    </source>
</evidence>
<sequence>MLHRLIRRVSIQNRLPPGCSVLAKLGRPPPTSTALSLFPSPPPAKKAKLKAVGMATPWGKQDLLAAAAAGIFWASDVELSPLYLSSGPEPVRDICCEFSGEFFNN</sequence>
<accession>L5MCU0</accession>
<proteinExistence type="predicted"/>